<evidence type="ECO:0000259" key="10">
    <source>
        <dbReference type="Pfam" id="PF00535"/>
    </source>
</evidence>
<evidence type="ECO:0000256" key="2">
    <source>
        <dbReference type="ARBA" id="ARBA00022475"/>
    </source>
</evidence>
<comment type="similarity">
    <text evidence="8">Belongs to the glycosyltransferase 2 family. CrtQ subfamily.</text>
</comment>
<evidence type="ECO:0000256" key="6">
    <source>
        <dbReference type="ARBA" id="ARBA00037281"/>
    </source>
</evidence>
<keyword evidence="13" id="KW-1185">Reference proteome</keyword>
<dbReference type="InterPro" id="IPR001173">
    <property type="entry name" value="Glyco_trans_2-like"/>
</dbReference>
<dbReference type="Pfam" id="PF00535">
    <property type="entry name" value="Glycos_transf_2"/>
    <property type="match status" value="1"/>
</dbReference>
<comment type="subcellular location">
    <subcellularLocation>
        <location evidence="1">Cell membrane</location>
    </subcellularLocation>
</comment>
<accession>A0A0J6W2M3</accession>
<dbReference type="GO" id="GO:0016757">
    <property type="term" value="F:glycosyltransferase activity"/>
    <property type="evidence" value="ECO:0007669"/>
    <property type="project" value="UniProtKB-KW"/>
</dbReference>
<comment type="caution">
    <text evidence="12">The sequence shown here is derived from an EMBL/GenBank/DDBJ whole genome shotgun (WGS) entry which is preliminary data.</text>
</comment>
<dbReference type="Gene3D" id="3.90.550.10">
    <property type="entry name" value="Spore Coat Polysaccharide Biosynthesis Protein SpsA, Chain A"/>
    <property type="match status" value="1"/>
</dbReference>
<gene>
    <name evidence="12" type="ORF">MOBUDSM44075_02518</name>
    <name evidence="11" type="ORF">WN67_10815</name>
</gene>
<reference evidence="12 14" key="1">
    <citation type="journal article" date="2015" name="Genome Biol. Evol.">
        <title>Characterization of Three Mycobacterium spp. with Potential Use in Bioremediation by Genome Sequencing and Comparative Genomics.</title>
        <authorList>
            <person name="Das S."/>
            <person name="Pettersson B.M."/>
            <person name="Behra P.R."/>
            <person name="Ramesh M."/>
            <person name="Dasgupta S."/>
            <person name="Bhattacharya A."/>
            <person name="Kirsebom L.A."/>
        </authorList>
    </citation>
    <scope>NUCLEOTIDE SEQUENCE [LARGE SCALE GENOMIC DNA]</scope>
    <source>
        <strain evidence="12 14">DSM 44075</strain>
    </source>
</reference>
<evidence type="ECO:0000313" key="13">
    <source>
        <dbReference type="Proteomes" id="UP000034150"/>
    </source>
</evidence>
<evidence type="ECO:0000256" key="7">
    <source>
        <dbReference type="ARBA" id="ARBA00037904"/>
    </source>
</evidence>
<dbReference type="STRING" id="1807.MOBUDSM44075_02518"/>
<dbReference type="Proteomes" id="UP000036313">
    <property type="component" value="Unassembled WGS sequence"/>
</dbReference>
<evidence type="ECO:0000256" key="4">
    <source>
        <dbReference type="ARBA" id="ARBA00022679"/>
    </source>
</evidence>
<dbReference type="PANTHER" id="PTHR43646">
    <property type="entry name" value="GLYCOSYLTRANSFERASE"/>
    <property type="match status" value="1"/>
</dbReference>
<keyword evidence="3" id="KW-0328">Glycosyltransferase</keyword>
<dbReference type="EMBL" id="JYNU01000014">
    <property type="protein sequence ID" value="KMO75988.1"/>
    <property type="molecule type" value="Genomic_DNA"/>
</dbReference>
<keyword evidence="4 12" id="KW-0808">Transferase</keyword>
<sequence>MRATETSWEQIVVVVPAHNEAETLPECLTALTTAALCVSVPVRIVVVLDACDDGSEHVAGRFGSDVHVVVVDAGNVGAARAAGFEYARTLCDDGPTTWYATTDADSVVSPDWLVRMTAPGADMVLGVVRIPLLRNLSDAATLSFQQEYDADGPGHSHVHGANMGFRASAYWQVGGFRALATAEDADLTDRFLSARLLIHRDRHLSVATSDRVDGRAPDGFAADLKGLSEKEAS</sequence>
<evidence type="ECO:0000313" key="14">
    <source>
        <dbReference type="Proteomes" id="UP000036313"/>
    </source>
</evidence>
<evidence type="ECO:0000256" key="9">
    <source>
        <dbReference type="ARBA" id="ARBA00040345"/>
    </source>
</evidence>
<protein>
    <recommendedName>
        <fullName evidence="9">4,4'-diaponeurosporenoate glycosyltransferase</fullName>
    </recommendedName>
</protein>
<evidence type="ECO:0000313" key="12">
    <source>
        <dbReference type="EMBL" id="KMO75988.1"/>
    </source>
</evidence>
<dbReference type="SUPFAM" id="SSF53448">
    <property type="entry name" value="Nucleotide-diphospho-sugar transferases"/>
    <property type="match status" value="1"/>
</dbReference>
<evidence type="ECO:0000256" key="8">
    <source>
        <dbReference type="ARBA" id="ARBA00038120"/>
    </source>
</evidence>
<dbReference type="GO" id="GO:0005886">
    <property type="term" value="C:plasma membrane"/>
    <property type="evidence" value="ECO:0007669"/>
    <property type="project" value="UniProtKB-SubCell"/>
</dbReference>
<keyword evidence="5" id="KW-0472">Membrane</keyword>
<dbReference type="PATRIC" id="fig|1807.13.peg.1326"/>
<evidence type="ECO:0000256" key="5">
    <source>
        <dbReference type="ARBA" id="ARBA00023136"/>
    </source>
</evidence>
<dbReference type="AlphaFoldDB" id="A0A0J6W2M3"/>
<dbReference type="PANTHER" id="PTHR43646:SF2">
    <property type="entry name" value="GLYCOSYLTRANSFERASE 2-LIKE DOMAIN-CONTAINING PROTEIN"/>
    <property type="match status" value="1"/>
</dbReference>
<dbReference type="OrthoDB" id="9777873at2"/>
<evidence type="ECO:0000256" key="1">
    <source>
        <dbReference type="ARBA" id="ARBA00004236"/>
    </source>
</evidence>
<evidence type="ECO:0000256" key="3">
    <source>
        <dbReference type="ARBA" id="ARBA00022676"/>
    </source>
</evidence>
<organism evidence="12 14">
    <name type="scientific">Mycolicibacterium obuense</name>
    <dbReference type="NCBI Taxonomy" id="1807"/>
    <lineage>
        <taxon>Bacteria</taxon>
        <taxon>Bacillati</taxon>
        <taxon>Actinomycetota</taxon>
        <taxon>Actinomycetes</taxon>
        <taxon>Mycobacteriales</taxon>
        <taxon>Mycobacteriaceae</taxon>
        <taxon>Mycolicibacterium</taxon>
    </lineage>
</organism>
<proteinExistence type="inferred from homology"/>
<dbReference type="InterPro" id="IPR029044">
    <property type="entry name" value="Nucleotide-diphossugar_trans"/>
</dbReference>
<dbReference type="Proteomes" id="UP000034150">
    <property type="component" value="Unassembled WGS sequence"/>
</dbReference>
<comment type="function">
    <text evidence="6">Catalyzes the glycosylation of 4,4'-diaponeurosporenoate, i.e. the esterification of glucose at the C1'' position with the carboxyl group of 4,4'-diaponeurosporenic acid, to form glycosyl-4,4'-diaponeurosporenoate. This is a step in the biosynthesis of staphyloxanthin, an orange pigment present in most staphylococci strains.</text>
</comment>
<comment type="pathway">
    <text evidence="7">Carotenoid biosynthesis; staphyloxanthin biosynthesis; staphyloxanthin from farnesyl diphosphate: step 4/5.</text>
</comment>
<dbReference type="EMBL" id="LAUZ02000010">
    <property type="protein sequence ID" value="KKF02006.1"/>
    <property type="molecule type" value="Genomic_DNA"/>
</dbReference>
<dbReference type="RefSeq" id="WP_046363028.1">
    <property type="nucleotide sequence ID" value="NZ_CALTXN010000001.1"/>
</dbReference>
<name>A0A0J6W2M3_9MYCO</name>
<keyword evidence="2" id="KW-1003">Cell membrane</keyword>
<reference evidence="11 13" key="2">
    <citation type="submission" date="2015-04" db="EMBL/GenBank/DDBJ databases">
        <title>Genome sequence of Mycobacterium obuense UC1.</title>
        <authorList>
            <person name="Greninger A.L."/>
            <person name="Cunningham G."/>
            <person name="Chiu C.Y."/>
            <person name="Miller S."/>
        </authorList>
    </citation>
    <scope>NUCLEOTIDE SEQUENCE [LARGE SCALE GENOMIC DNA]</scope>
    <source>
        <strain evidence="11 13">UC1</strain>
    </source>
</reference>
<evidence type="ECO:0000313" key="11">
    <source>
        <dbReference type="EMBL" id="KKF02006.1"/>
    </source>
</evidence>
<feature type="domain" description="Glycosyltransferase 2-like" evidence="10">
    <location>
        <begin position="13"/>
        <end position="173"/>
    </location>
</feature>